<dbReference type="SMART" id="SM00998">
    <property type="entry name" value="ADSL_C"/>
    <property type="match status" value="1"/>
</dbReference>
<dbReference type="PANTHER" id="PTHR43172">
    <property type="entry name" value="ADENYLOSUCCINATE LYASE"/>
    <property type="match status" value="1"/>
</dbReference>
<dbReference type="Pfam" id="PF00206">
    <property type="entry name" value="Lyase_1"/>
    <property type="match status" value="1"/>
</dbReference>
<sequence>MLDAFLRHPFMSRDGRAASSAEAFVTAMCRVEIGLSRVQEAAGIFPAGTAQTISQHIRAEAFDLDALAADSADGGNVAIPFVKQAKALLPADLRSHFHRGATSQDIVDTALMLVLQPRLTHCLDLLQHSRQDGLALMTTHENTPMIGRTLMQQAMPITFGAKVAQWLWGLAQAEQRLAGVARNGLYVQFGGPVGVHTGLEEHGPALMDALADELGLARPVLPWHTDRQPILAIGDALGVVAVAAEKIALDVALMAQTEIGEVSEPASTGAGGSSSMPHKRNPVGCARIRAAARQIHATVGLLHNAGAQPMERGLGEWHAEWAPLVDAVLLLEGALETLQLLLEGLDVHPEAMHRNLAVTGGAILATPAIAFLARHLDRDRATALVREATANAVETHRDFAEALLDQPEIAAAVDLSALRAAVDPAAHVGASRAQVARLREALKSL</sequence>
<dbReference type="InterPro" id="IPR008948">
    <property type="entry name" value="L-Aspartase-like"/>
</dbReference>
<dbReference type="AlphaFoldDB" id="A0A423PPR5"/>
<dbReference type="PANTHER" id="PTHR43172:SF2">
    <property type="entry name" value="ADENYLOSUCCINATE LYASE C-TERMINAL DOMAIN-CONTAINING PROTEIN"/>
    <property type="match status" value="1"/>
</dbReference>
<dbReference type="EMBL" id="AYKH01000012">
    <property type="protein sequence ID" value="ROO27616.1"/>
    <property type="molecule type" value="Genomic_DNA"/>
</dbReference>
<dbReference type="RefSeq" id="WP_123630818.1">
    <property type="nucleotide sequence ID" value="NZ_AYKH01000012.1"/>
</dbReference>
<dbReference type="InterPro" id="IPR000362">
    <property type="entry name" value="Fumarate_lyase_fam"/>
</dbReference>
<evidence type="ECO:0000313" key="4">
    <source>
        <dbReference type="Proteomes" id="UP000283993"/>
    </source>
</evidence>
<keyword evidence="4" id="KW-1185">Reference proteome</keyword>
<organism evidence="3 4">
    <name type="scientific">Salinisphaera orenii MK-B5</name>
    <dbReference type="NCBI Taxonomy" id="856730"/>
    <lineage>
        <taxon>Bacteria</taxon>
        <taxon>Pseudomonadati</taxon>
        <taxon>Pseudomonadota</taxon>
        <taxon>Gammaproteobacteria</taxon>
        <taxon>Salinisphaerales</taxon>
        <taxon>Salinisphaeraceae</taxon>
        <taxon>Salinisphaera</taxon>
    </lineage>
</organism>
<dbReference type="Pfam" id="PF10397">
    <property type="entry name" value="ADSL_C"/>
    <property type="match status" value="1"/>
</dbReference>
<dbReference type="SUPFAM" id="SSF48557">
    <property type="entry name" value="L-aspartase-like"/>
    <property type="match status" value="1"/>
</dbReference>
<comment type="caution">
    <text evidence="3">The sequence shown here is derived from an EMBL/GenBank/DDBJ whole genome shotgun (WGS) entry which is preliminary data.</text>
</comment>
<proteinExistence type="inferred from homology"/>
<protein>
    <submittedName>
        <fullName evidence="3">3-carboxy-cis,cis-muconate cycloisomerase</fullName>
    </submittedName>
</protein>
<gene>
    <name evidence="3" type="ORF">SAOR_07120</name>
</gene>
<dbReference type="InterPro" id="IPR020557">
    <property type="entry name" value="Fumarate_lyase_CS"/>
</dbReference>
<dbReference type="GO" id="GO:0016829">
    <property type="term" value="F:lyase activity"/>
    <property type="evidence" value="ECO:0007669"/>
    <property type="project" value="UniProtKB-ARBA"/>
</dbReference>
<keyword evidence="3" id="KW-0413">Isomerase</keyword>
<dbReference type="InterPro" id="IPR022761">
    <property type="entry name" value="Fumarate_lyase_N"/>
</dbReference>
<comment type="similarity">
    <text evidence="1">Belongs to the class-II fumarase/aspartase family.</text>
</comment>
<evidence type="ECO:0000256" key="1">
    <source>
        <dbReference type="ARBA" id="ARBA00034772"/>
    </source>
</evidence>
<dbReference type="GO" id="GO:0016853">
    <property type="term" value="F:isomerase activity"/>
    <property type="evidence" value="ECO:0007669"/>
    <property type="project" value="UniProtKB-KW"/>
</dbReference>
<accession>A0A423PPR5</accession>
<dbReference type="PRINTS" id="PR00149">
    <property type="entry name" value="FUMRATELYASE"/>
</dbReference>
<dbReference type="PROSITE" id="PS00163">
    <property type="entry name" value="FUMARATE_LYASES"/>
    <property type="match status" value="1"/>
</dbReference>
<evidence type="ECO:0000259" key="2">
    <source>
        <dbReference type="SMART" id="SM00998"/>
    </source>
</evidence>
<evidence type="ECO:0000313" key="3">
    <source>
        <dbReference type="EMBL" id="ROO27616.1"/>
    </source>
</evidence>
<name>A0A423PPR5_9GAMM</name>
<dbReference type="Proteomes" id="UP000283993">
    <property type="component" value="Unassembled WGS sequence"/>
</dbReference>
<dbReference type="Gene3D" id="1.20.200.10">
    <property type="entry name" value="Fumarase/aspartase (Central domain)"/>
    <property type="match status" value="1"/>
</dbReference>
<dbReference type="CDD" id="cd01597">
    <property type="entry name" value="pCLME"/>
    <property type="match status" value="1"/>
</dbReference>
<reference evidence="3 4" key="1">
    <citation type="submission" date="2013-10" db="EMBL/GenBank/DDBJ databases">
        <title>Salinisphaera orenii MK-B5 Genome Sequencing.</title>
        <authorList>
            <person name="Lai Q."/>
            <person name="Li C."/>
            <person name="Shao Z."/>
        </authorList>
    </citation>
    <scope>NUCLEOTIDE SEQUENCE [LARGE SCALE GENOMIC DNA]</scope>
    <source>
        <strain evidence="3 4">MK-B5</strain>
    </source>
</reference>
<feature type="domain" description="Adenylosuccinate lyase C-terminal" evidence="2">
    <location>
        <begin position="360"/>
        <end position="439"/>
    </location>
</feature>
<dbReference type="InterPro" id="IPR019468">
    <property type="entry name" value="AdenyloSucc_lyase_C"/>
</dbReference>
<dbReference type="Gene3D" id="1.10.40.30">
    <property type="entry name" value="Fumarase/aspartase (C-terminal domain)"/>
    <property type="match status" value="1"/>
</dbReference>